<gene>
    <name evidence="7" type="ORF">TSOC_005406</name>
</gene>
<evidence type="ECO:0000256" key="4">
    <source>
        <dbReference type="ARBA" id="ARBA00022737"/>
    </source>
</evidence>
<reference evidence="7 8" key="1">
    <citation type="journal article" date="2017" name="Mol. Biol. Evol.">
        <title>The 4-celled Tetrabaena socialis nuclear genome reveals the essential components for genetic control of cell number at the origin of multicellularity in the volvocine lineage.</title>
        <authorList>
            <person name="Featherston J."/>
            <person name="Arakaki Y."/>
            <person name="Hanschen E.R."/>
            <person name="Ferris P.J."/>
            <person name="Michod R.E."/>
            <person name="Olson B.J.S.C."/>
            <person name="Nozaki H."/>
            <person name="Durand P.M."/>
        </authorList>
    </citation>
    <scope>NUCLEOTIDE SEQUENCE [LARGE SCALE GENOMIC DNA]</scope>
    <source>
        <strain evidence="7 8">NIES-571</strain>
    </source>
</reference>
<evidence type="ECO:0000256" key="3">
    <source>
        <dbReference type="ARBA" id="ARBA00022614"/>
    </source>
</evidence>
<dbReference type="PANTHER" id="PTHR10552:SF6">
    <property type="entry name" value="U2 SMALL NUCLEAR RIBONUCLEOPROTEIN A"/>
    <property type="match status" value="1"/>
</dbReference>
<dbReference type="GO" id="GO:0005930">
    <property type="term" value="C:axoneme"/>
    <property type="evidence" value="ECO:0007669"/>
    <property type="project" value="UniProtKB-SubCell"/>
</dbReference>
<dbReference type="Proteomes" id="UP000236333">
    <property type="component" value="Unassembled WGS sequence"/>
</dbReference>
<comment type="similarity">
    <text evidence="6">Belongs to the U2 small nuclear ribonucleoprotein A family.</text>
</comment>
<evidence type="ECO:0000256" key="2">
    <source>
        <dbReference type="ARBA" id="ARBA00004430"/>
    </source>
</evidence>
<dbReference type="Pfam" id="PF14580">
    <property type="entry name" value="LRR_9"/>
    <property type="match status" value="1"/>
</dbReference>
<organism evidence="7 8">
    <name type="scientific">Tetrabaena socialis</name>
    <dbReference type="NCBI Taxonomy" id="47790"/>
    <lineage>
        <taxon>Eukaryota</taxon>
        <taxon>Viridiplantae</taxon>
        <taxon>Chlorophyta</taxon>
        <taxon>core chlorophytes</taxon>
        <taxon>Chlorophyceae</taxon>
        <taxon>CS clade</taxon>
        <taxon>Chlamydomonadales</taxon>
        <taxon>Tetrabaenaceae</taxon>
        <taxon>Tetrabaena</taxon>
    </lineage>
</organism>
<dbReference type="InterPro" id="IPR001611">
    <property type="entry name" value="Leu-rich_rpt"/>
</dbReference>
<dbReference type="PROSITE" id="PS51450">
    <property type="entry name" value="LRR"/>
    <property type="match status" value="1"/>
</dbReference>
<evidence type="ECO:0000256" key="1">
    <source>
        <dbReference type="ARBA" id="ARBA00004123"/>
    </source>
</evidence>
<dbReference type="OrthoDB" id="433501at2759"/>
<comment type="caution">
    <text evidence="7">The sequence shown here is derived from an EMBL/GenBank/DDBJ whole genome shotgun (WGS) entry which is preliminary data.</text>
</comment>
<keyword evidence="4" id="KW-0677">Repeat</keyword>
<dbReference type="SMART" id="SM00365">
    <property type="entry name" value="LRR_SD22"/>
    <property type="match status" value="3"/>
</dbReference>
<proteinExistence type="inferred from homology"/>
<dbReference type="InterPro" id="IPR044640">
    <property type="entry name" value="RU2A"/>
</dbReference>
<keyword evidence="7" id="KW-0687">Ribonucleoprotein</keyword>
<keyword evidence="8" id="KW-1185">Reference proteome</keyword>
<accession>A0A2J8A6F7</accession>
<dbReference type="InterPro" id="IPR032675">
    <property type="entry name" value="LRR_dom_sf"/>
</dbReference>
<keyword evidence="3" id="KW-0433">Leucine-rich repeat</keyword>
<dbReference type="SUPFAM" id="SSF52058">
    <property type="entry name" value="L domain-like"/>
    <property type="match status" value="1"/>
</dbReference>
<evidence type="ECO:0000256" key="5">
    <source>
        <dbReference type="ARBA" id="ARBA00023242"/>
    </source>
</evidence>
<comment type="subcellular location">
    <subcellularLocation>
        <location evidence="2">Cytoplasm</location>
        <location evidence="2">Cytoskeleton</location>
        <location evidence="2">Cilium axoneme</location>
    </subcellularLocation>
    <subcellularLocation>
        <location evidence="1">Nucleus</location>
    </subcellularLocation>
</comment>
<dbReference type="GO" id="GO:0005634">
    <property type="term" value="C:nucleus"/>
    <property type="evidence" value="ECO:0007669"/>
    <property type="project" value="UniProtKB-SubCell"/>
</dbReference>
<keyword evidence="5" id="KW-0539">Nucleus</keyword>
<name>A0A2J8A6F7_9CHLO</name>
<protein>
    <submittedName>
        <fullName evidence="7">U2 small nuclear ribonucleoprotein A</fullName>
    </submittedName>
</protein>
<evidence type="ECO:0000313" key="7">
    <source>
        <dbReference type="EMBL" id="PNH08090.1"/>
    </source>
</evidence>
<dbReference type="AlphaFoldDB" id="A0A2J8A6F7"/>
<dbReference type="PANTHER" id="PTHR10552">
    <property type="entry name" value="U2 SMALL NUCLEAR RIBONUCLEOPROTEIN A"/>
    <property type="match status" value="1"/>
</dbReference>
<dbReference type="Gene3D" id="3.80.10.10">
    <property type="entry name" value="Ribonuclease Inhibitor"/>
    <property type="match status" value="1"/>
</dbReference>
<dbReference type="GO" id="GO:0030620">
    <property type="term" value="F:U2 snRNA binding"/>
    <property type="evidence" value="ECO:0007669"/>
    <property type="project" value="InterPro"/>
</dbReference>
<dbReference type="GO" id="GO:0000398">
    <property type="term" value="P:mRNA splicing, via spliceosome"/>
    <property type="evidence" value="ECO:0007669"/>
    <property type="project" value="InterPro"/>
</dbReference>
<dbReference type="EMBL" id="PGGS01000146">
    <property type="protein sequence ID" value="PNH08090.1"/>
    <property type="molecule type" value="Genomic_DNA"/>
</dbReference>
<dbReference type="GO" id="GO:1990904">
    <property type="term" value="C:ribonucleoprotein complex"/>
    <property type="evidence" value="ECO:0007669"/>
    <property type="project" value="UniProtKB-KW"/>
</dbReference>
<sequence>MAEARPQASQGPRLPGRITAELIMRSPQYMSCIKLYEIDLRGNKIAAIENLGTTQNQFDSIDLSDNAIVRLDGFPKLLRLKQLLINNNRVARISRGLEESIPNLEVLILSNNRITNLQDLDPLATLSKLEHVSLHGNPVVTKPNYRRSADCLQQEEGRCGVGQGWEGPRRAGAGVVVVVERPRLWRASLQQRAQ</sequence>
<evidence type="ECO:0000256" key="6">
    <source>
        <dbReference type="ARBA" id="ARBA00024196"/>
    </source>
</evidence>
<evidence type="ECO:0000313" key="8">
    <source>
        <dbReference type="Proteomes" id="UP000236333"/>
    </source>
</evidence>